<keyword evidence="8" id="KW-1185">Reference proteome</keyword>
<sequence>MIKHLLLTFLLLIGSITLSFAQSEQAVLGQAEDYAILAVTRVTNQGDTDVYGDLGVTSGAAIVDRGNLKVDGDIELGSAAAKNAFADAQAVYNNFSSYPNPNPLFSSTLGNYQRLAPGVHKVNTSANLRGGLILDAQGDPSAKFVIIINGNLTSTADKTYVNLINGAQPKNVFWVVEGSVDTGKTSLFQGTVLAKGNIKFGGGGVVIGRAISLTGEVGLETNLVFMPNIIIANLSVQKEAEDKEYTVGSEITYTIRATNLGPDNAAGVVVKENFPAGLQYVRVESASKGAYDANTNQWVIGSLAVGEVETLRITFRIVSPGNIINKVAIIGDNPDPSPDDDEDEHVIELPDIGVTKIVNGKSTYLVGDVVRYTIVVTNKGNGEEQNVVASDKLPEGLEYVSHTASTGTYNPATGLFHIPLLAENTSATLTIDARLIKAGNVRNVASIIGKDQDPNNPTDPNNPGGDYHDSDPDNDEDDEEVVVTCPAPTVSLTAAQTTVCASTSNLTFTATPIIGAEYTFELPQGWTVVSQANNIITVNVGPNGGASVVRVTVKDQCNNTASAEANVQVTGAPVVPEISGVASVCFNSNGITLEAANVAEGLTYEWSVGANLEIVGANNGASVVVKTKAGNLLGGTVTLTVTNSCGLTSTGTKVITVVPAPEAPVAIVGQTDVCEGKQVTFRTAAVTGATSYTWTLPAGWEFAPGSATNTNQVTVVAGENGGTIEVIASNDCSSSTAATLNVTVTNAPEAPTAVAGVTNPCAGSEQTYTVEEVEGAIAYVWTVPSGWTVIGNRTGRSIRVRVGNNAGAVTAAVTNKCYTGAVVSLEVTPNTIPAVPGEISSPDAGVCAVSTGNMYSIAAVPGATSYLWEVPAGWTITSGEGTTSITVTTANTGGTVKVRASNECGTSAERTLTVRISTIPTVPVAISGESNLCEGTVATYSVRAVDGAASYNWSVPATGGWEIVEGQGTARVRVRIGTTAGNVEVAAANACGESSKATLAITVNSKPAAPAAITGDNGACIGTRLTYSIPAVTGATGYEWAVPATWNLVSGQGTRSIVVEVGREGGNIAVAVTNECGTGEATTKAVAPVLAPVAPSITGNNNVCEYSQELTYTISNPEEGATYIWSLPQGWSFVSENTGTSVVVNAGTEGGAISVVATNGCGETAGQPLAVEVFAPPVEPGQITDNSNVCDGLVFSIAPVAGVSSYNWTVSSGFTITSGQGTTTITVKADRADARGTVTVAAINGPCSSMEVSAPIDASLADGNLNFPKAFSPNGDGTNDTWHIKNLEKFPNNEVTIFNRWGSEVYKAKSYQNNWSGKGLEQGTYFYKVRVTVCDGVVKEFTGYTTIFR</sequence>
<organism evidence="7 8">
    <name type="scientific">Pontibacter korlensis</name>
    <dbReference type="NCBI Taxonomy" id="400092"/>
    <lineage>
        <taxon>Bacteria</taxon>
        <taxon>Pseudomonadati</taxon>
        <taxon>Bacteroidota</taxon>
        <taxon>Cytophagia</taxon>
        <taxon>Cytophagales</taxon>
        <taxon>Hymenobacteraceae</taxon>
        <taxon>Pontibacter</taxon>
    </lineage>
</organism>
<feature type="domain" description="PKD-like" evidence="6">
    <location>
        <begin position="833"/>
        <end position="914"/>
    </location>
</feature>
<evidence type="ECO:0000259" key="5">
    <source>
        <dbReference type="Pfam" id="PF01345"/>
    </source>
</evidence>
<dbReference type="InterPro" id="IPR001434">
    <property type="entry name" value="OmcB-like_DUF11"/>
</dbReference>
<dbReference type="Pfam" id="PF11999">
    <property type="entry name" value="Ice_binding"/>
    <property type="match status" value="1"/>
</dbReference>
<feature type="domain" description="PKD-like" evidence="6">
    <location>
        <begin position="1007"/>
        <end position="1085"/>
    </location>
</feature>
<feature type="compositionally biased region" description="Low complexity" evidence="3">
    <location>
        <begin position="454"/>
        <end position="465"/>
    </location>
</feature>
<evidence type="ECO:0000256" key="1">
    <source>
        <dbReference type="ARBA" id="ARBA00005445"/>
    </source>
</evidence>
<feature type="domain" description="DUF11" evidence="5">
    <location>
        <begin position="234"/>
        <end position="344"/>
    </location>
</feature>
<dbReference type="Pfam" id="PF13585">
    <property type="entry name" value="CHU_C"/>
    <property type="match status" value="1"/>
</dbReference>
<gene>
    <name evidence="7" type="ORF">PKOR_07490</name>
</gene>
<feature type="signal peptide" evidence="4">
    <location>
        <begin position="1"/>
        <end position="21"/>
    </location>
</feature>
<dbReference type="PATRIC" id="fig|400092.3.peg.1660"/>
<feature type="domain" description="PKD-like" evidence="6">
    <location>
        <begin position="576"/>
        <end position="650"/>
    </location>
</feature>
<dbReference type="EMBL" id="CP009621">
    <property type="protein sequence ID" value="AKD02998.1"/>
    <property type="molecule type" value="Genomic_DNA"/>
</dbReference>
<dbReference type="NCBIfam" id="TIGR04131">
    <property type="entry name" value="Bac_Flav_CTERM"/>
    <property type="match status" value="1"/>
</dbReference>
<name>A0A0E3ZFP2_9BACT</name>
<dbReference type="PANTHER" id="PTHR34819:SF3">
    <property type="entry name" value="CELL SURFACE PROTEIN"/>
    <property type="match status" value="1"/>
</dbReference>
<evidence type="ECO:0000256" key="3">
    <source>
        <dbReference type="SAM" id="MobiDB-lite"/>
    </source>
</evidence>
<dbReference type="Proteomes" id="UP000033109">
    <property type="component" value="Chromosome"/>
</dbReference>
<dbReference type="PANTHER" id="PTHR34819">
    <property type="entry name" value="LARGE CYSTEINE-RICH PERIPLASMIC PROTEIN OMCB"/>
    <property type="match status" value="1"/>
</dbReference>
<keyword evidence="2 4" id="KW-0732">Signal</keyword>
<dbReference type="Gene3D" id="2.60.40.740">
    <property type="match status" value="1"/>
</dbReference>
<dbReference type="InterPro" id="IPR045829">
    <property type="entry name" value="PKD_6"/>
</dbReference>
<proteinExistence type="inferred from homology"/>
<dbReference type="InterPro" id="IPR026341">
    <property type="entry name" value="T9SS_type_B"/>
</dbReference>
<evidence type="ECO:0000256" key="2">
    <source>
        <dbReference type="ARBA" id="ARBA00022729"/>
    </source>
</evidence>
<dbReference type="Pfam" id="PF01345">
    <property type="entry name" value="DUF11"/>
    <property type="match status" value="2"/>
</dbReference>
<dbReference type="InterPro" id="IPR021884">
    <property type="entry name" value="Ice-bd_prot"/>
</dbReference>
<evidence type="ECO:0000313" key="8">
    <source>
        <dbReference type="Proteomes" id="UP000033109"/>
    </source>
</evidence>
<feature type="domain" description="PKD-like" evidence="6">
    <location>
        <begin position="748"/>
        <end position="827"/>
    </location>
</feature>
<dbReference type="InterPro" id="IPR051172">
    <property type="entry name" value="Chlamydia_OmcB"/>
</dbReference>
<feature type="domain" description="PKD-like" evidence="6">
    <location>
        <begin position="1094"/>
        <end position="1171"/>
    </location>
</feature>
<evidence type="ECO:0000259" key="6">
    <source>
        <dbReference type="Pfam" id="PF19408"/>
    </source>
</evidence>
<dbReference type="STRING" id="400092.PKOR_07490"/>
<feature type="region of interest" description="Disordered" evidence="3">
    <location>
        <begin position="447"/>
        <end position="480"/>
    </location>
</feature>
<feature type="chain" id="PRO_5002416474" description="DUF3494 domain-containing protein" evidence="4">
    <location>
        <begin position="22"/>
        <end position="1349"/>
    </location>
</feature>
<dbReference type="OrthoDB" id="2582440at2"/>
<accession>A0A0E3ZFP2</accession>
<evidence type="ECO:0000256" key="4">
    <source>
        <dbReference type="SAM" id="SignalP"/>
    </source>
</evidence>
<dbReference type="Pfam" id="PF19408">
    <property type="entry name" value="PKD_6"/>
    <property type="match status" value="9"/>
</dbReference>
<dbReference type="InterPro" id="IPR047589">
    <property type="entry name" value="DUF11_rpt"/>
</dbReference>
<feature type="domain" description="DUF11" evidence="5">
    <location>
        <begin position="351"/>
        <end position="456"/>
    </location>
</feature>
<evidence type="ECO:0000313" key="7">
    <source>
        <dbReference type="EMBL" id="AKD02998.1"/>
    </source>
</evidence>
<dbReference type="NCBIfam" id="TIGR01451">
    <property type="entry name" value="B_ant_repeat"/>
    <property type="match status" value="2"/>
</dbReference>
<dbReference type="KEGG" id="pko:PKOR_07490"/>
<comment type="similarity">
    <text evidence="1">Belongs to the ice-binding protein family.</text>
</comment>
<feature type="domain" description="PKD-like" evidence="6">
    <location>
        <begin position="661"/>
        <end position="742"/>
    </location>
</feature>
<feature type="domain" description="PKD-like" evidence="6">
    <location>
        <begin position="1176"/>
        <end position="1252"/>
    </location>
</feature>
<reference evidence="7 8" key="1">
    <citation type="journal article" date="2015" name="Sci. Rep.">
        <title>Unraveling adaptation of Pontibacter korlensis to radiation and infertility in desert through complete genome and comparative transcriptomic analysis.</title>
        <authorList>
            <person name="Dai J."/>
            <person name="Dai W."/>
            <person name="Qiu C."/>
            <person name="Yang Z."/>
            <person name="Zhang Y."/>
            <person name="Zhou M."/>
            <person name="Zhang L."/>
            <person name="Fang C."/>
            <person name="Gao Q."/>
            <person name="Yang Q."/>
            <person name="Li X."/>
            <person name="Wang Z."/>
            <person name="Wang Z."/>
            <person name="Jia Z."/>
            <person name="Chen X."/>
        </authorList>
    </citation>
    <scope>NUCLEOTIDE SEQUENCE [LARGE SCALE GENOMIC DNA]</scope>
    <source>
        <strain evidence="7 8">X14-1T</strain>
    </source>
</reference>
<evidence type="ECO:0008006" key="9">
    <source>
        <dbReference type="Google" id="ProtNLM"/>
    </source>
</evidence>
<protein>
    <recommendedName>
        <fullName evidence="9">DUF3494 domain-containing protein</fullName>
    </recommendedName>
</protein>
<feature type="domain" description="PKD-like" evidence="6">
    <location>
        <begin position="920"/>
        <end position="1001"/>
    </location>
</feature>
<feature type="domain" description="PKD-like" evidence="6">
    <location>
        <begin position="491"/>
        <end position="567"/>
    </location>
</feature>
<dbReference type="HOGENOM" id="CLU_257798_0_0_10"/>
<dbReference type="RefSeq" id="WP_046310014.1">
    <property type="nucleotide sequence ID" value="NZ_CBCSCY010000048.1"/>
</dbReference>